<organism evidence="9 10">
    <name type="scientific">Cyphellophora attinorum</name>
    <dbReference type="NCBI Taxonomy" id="1664694"/>
    <lineage>
        <taxon>Eukaryota</taxon>
        <taxon>Fungi</taxon>
        <taxon>Dikarya</taxon>
        <taxon>Ascomycota</taxon>
        <taxon>Pezizomycotina</taxon>
        <taxon>Eurotiomycetes</taxon>
        <taxon>Chaetothyriomycetidae</taxon>
        <taxon>Chaetothyriales</taxon>
        <taxon>Cyphellophoraceae</taxon>
        <taxon>Cyphellophora</taxon>
    </lineage>
</organism>
<dbReference type="EMBL" id="LFJN01000004">
    <property type="protein sequence ID" value="KPI44005.1"/>
    <property type="molecule type" value="Genomic_DNA"/>
</dbReference>
<accession>A0A0N1HER8</accession>
<dbReference type="InterPro" id="IPR011547">
    <property type="entry name" value="SLC26A/SulP_dom"/>
</dbReference>
<evidence type="ECO:0000256" key="4">
    <source>
        <dbReference type="ARBA" id="ARBA00023136"/>
    </source>
</evidence>
<dbReference type="InterPro" id="IPR000595">
    <property type="entry name" value="cNMP-bd_dom"/>
</dbReference>
<dbReference type="VEuPathDB" id="FungiDB:AB675_6178"/>
<dbReference type="GO" id="GO:0016020">
    <property type="term" value="C:membrane"/>
    <property type="evidence" value="ECO:0007669"/>
    <property type="project" value="UniProtKB-SubCell"/>
</dbReference>
<evidence type="ECO:0000256" key="5">
    <source>
        <dbReference type="SAM" id="MobiDB-lite"/>
    </source>
</evidence>
<dbReference type="Pfam" id="PF01740">
    <property type="entry name" value="STAS"/>
    <property type="match status" value="1"/>
</dbReference>
<dbReference type="GeneID" id="28738329"/>
<feature type="compositionally biased region" description="Basic and acidic residues" evidence="5">
    <location>
        <begin position="33"/>
        <end position="47"/>
    </location>
</feature>
<feature type="transmembrane region" description="Helical" evidence="6">
    <location>
        <begin position="149"/>
        <end position="171"/>
    </location>
</feature>
<sequence>MLHSSEADVDVPKLDPPLANEENVSRYSIRTSLESDRQEADEHTALLSDRKQSGAYGDLSELERQHHERLQTRSRLAGPIRKIRACGYTVVHPKTWSARTIFQQAVVRPTKLLPAVILGLLLNILDALSYGMILFPLGHAMFDDLGSDGIAMFYVSTIVAQVTYSAGGSIFKGGIGSEMIEVVPLCTRWPLPYWQRCIGGVGFFLFVTGLEVSARLPGNLEYNLATLQQLFRADTVGLWLLPLGLAIVLKVLQKFVKSNMLVGGYFISVAILFYIFKFALRIPMATLHSQGWIFDSPPAGNPWYHFWTLYDFKEVDWAALGETIPAMFALTFFGLLHVPINVPALGIATSEDNLNVDRELVAHGISNSLSGLFGSVQNYLVYTNSLLFMDSGGSDRLAGLMLAAATFGVLIAGPAIIGFIPICVVGALIFLLGIELLEEALWATWGKLHKLEYATIVVIVVTMGVWDFVIGIFIGIILAALSFVVQTSRRTAIRATYSGEIANSTVRRAPLQHLFLKEAGQQVFVIKLSGFLFFGTIVGVETRIRALLEDEAFDQRPLRFLILDMSSINGIDYSAAEAFTRMNRLLQKRGVVLFISGLDLKGEIGHALEGVGLFEEELDVRRFPDLNQALESAENELLKSLVRHQNRATQRTSSMHLDVPRSRSADISSSLQTDMIISSPRRNELQRVAETAVEDVPPASSKWQEFEQPLPLMLEIFDGLTSQSESFWFKARPYFVRKTTAKDSILFKPGDRSNGFYLLEDGLMRADYDLPQGRFSELIARGRPFGELPFFSQTARTATMVAEKDSVVWQLDGDRWKDLQSEEPELAQELLKISLKLTKERMDVTMAYVLTTAA</sequence>
<feature type="transmembrane region" description="Helical" evidence="6">
    <location>
        <begin position="191"/>
        <end position="210"/>
    </location>
</feature>
<dbReference type="OrthoDB" id="409725at2759"/>
<evidence type="ECO:0000313" key="9">
    <source>
        <dbReference type="EMBL" id="KPI44005.1"/>
    </source>
</evidence>
<feature type="transmembrane region" description="Helical" evidence="6">
    <location>
        <begin position="261"/>
        <end position="280"/>
    </location>
</feature>
<keyword evidence="10" id="KW-1185">Reference proteome</keyword>
<comment type="subcellular location">
    <subcellularLocation>
        <location evidence="1">Membrane</location>
        <topology evidence="1">Multi-pass membrane protein</topology>
    </subcellularLocation>
</comment>
<reference evidence="9 10" key="1">
    <citation type="submission" date="2015-06" db="EMBL/GenBank/DDBJ databases">
        <title>Draft genome of the ant-associated black yeast Phialophora attae CBS 131958.</title>
        <authorList>
            <person name="Moreno L.F."/>
            <person name="Stielow B.J."/>
            <person name="de Hoog S."/>
            <person name="Vicente V.A."/>
            <person name="Weiss V.A."/>
            <person name="de Vries M."/>
            <person name="Cruz L.M."/>
            <person name="Souza E.M."/>
        </authorList>
    </citation>
    <scope>NUCLEOTIDE SEQUENCE [LARGE SCALE GENOMIC DNA]</scope>
    <source>
        <strain evidence="9 10">CBS 131958</strain>
    </source>
</reference>
<evidence type="ECO:0000259" key="7">
    <source>
        <dbReference type="PROSITE" id="PS50042"/>
    </source>
</evidence>
<dbReference type="CDD" id="cd00038">
    <property type="entry name" value="CAP_ED"/>
    <property type="match status" value="1"/>
</dbReference>
<dbReference type="Proteomes" id="UP000038010">
    <property type="component" value="Unassembled WGS sequence"/>
</dbReference>
<dbReference type="PANTHER" id="PTHR43310">
    <property type="entry name" value="SULFATE TRANSPORTER YBAR-RELATED"/>
    <property type="match status" value="1"/>
</dbReference>
<feature type="transmembrane region" description="Helical" evidence="6">
    <location>
        <begin position="453"/>
        <end position="485"/>
    </location>
</feature>
<dbReference type="InterPro" id="IPR002645">
    <property type="entry name" value="STAS_dom"/>
</dbReference>
<dbReference type="Pfam" id="PF00916">
    <property type="entry name" value="Sulfate_transp"/>
    <property type="match status" value="1"/>
</dbReference>
<comment type="caution">
    <text evidence="9">The sequence shown here is derived from an EMBL/GenBank/DDBJ whole genome shotgun (WGS) entry which is preliminary data.</text>
</comment>
<dbReference type="InterPro" id="IPR052706">
    <property type="entry name" value="Membrane-Transporter-like"/>
</dbReference>
<keyword evidence="3 6" id="KW-1133">Transmembrane helix</keyword>
<dbReference type="SUPFAM" id="SSF52091">
    <property type="entry name" value="SpoIIaa-like"/>
    <property type="match status" value="1"/>
</dbReference>
<protein>
    <recommendedName>
        <fullName evidence="11">Sulfate transporter family protein</fullName>
    </recommendedName>
</protein>
<dbReference type="CDD" id="cd07042">
    <property type="entry name" value="STAS_SulP_like_sulfate_transporter"/>
    <property type="match status" value="1"/>
</dbReference>
<feature type="region of interest" description="Disordered" evidence="5">
    <location>
        <begin position="1"/>
        <end position="47"/>
    </location>
</feature>
<dbReference type="STRING" id="1664694.A0A0N1HER8"/>
<evidence type="ECO:0000259" key="8">
    <source>
        <dbReference type="PROSITE" id="PS50801"/>
    </source>
</evidence>
<dbReference type="InterPro" id="IPR036513">
    <property type="entry name" value="STAS_dom_sf"/>
</dbReference>
<dbReference type="InterPro" id="IPR014710">
    <property type="entry name" value="RmlC-like_jellyroll"/>
</dbReference>
<feature type="domain" description="Cyclic nucleotide-binding" evidence="7">
    <location>
        <begin position="746"/>
        <end position="837"/>
    </location>
</feature>
<feature type="transmembrane region" description="Helical" evidence="6">
    <location>
        <begin position="360"/>
        <end position="380"/>
    </location>
</feature>
<dbReference type="PANTHER" id="PTHR43310:SF4">
    <property type="entry name" value="AFR304WP"/>
    <property type="match status" value="1"/>
</dbReference>
<keyword evidence="4 6" id="KW-0472">Membrane</keyword>
<feature type="transmembrane region" description="Helical" evidence="6">
    <location>
        <begin position="400"/>
        <end position="432"/>
    </location>
</feature>
<dbReference type="InterPro" id="IPR018490">
    <property type="entry name" value="cNMP-bd_dom_sf"/>
</dbReference>
<feature type="transmembrane region" description="Helical" evidence="6">
    <location>
        <begin position="230"/>
        <end position="249"/>
    </location>
</feature>
<dbReference type="Pfam" id="PF00027">
    <property type="entry name" value="cNMP_binding"/>
    <property type="match status" value="1"/>
</dbReference>
<dbReference type="RefSeq" id="XP_018003968.1">
    <property type="nucleotide sequence ID" value="XM_018146449.1"/>
</dbReference>
<feature type="transmembrane region" description="Helical" evidence="6">
    <location>
        <begin position="326"/>
        <end position="348"/>
    </location>
</feature>
<evidence type="ECO:0000256" key="1">
    <source>
        <dbReference type="ARBA" id="ARBA00004141"/>
    </source>
</evidence>
<dbReference type="AlphaFoldDB" id="A0A0N1HER8"/>
<name>A0A0N1HER8_9EURO</name>
<dbReference type="PROSITE" id="PS50801">
    <property type="entry name" value="STAS"/>
    <property type="match status" value="1"/>
</dbReference>
<dbReference type="SUPFAM" id="SSF51206">
    <property type="entry name" value="cAMP-binding domain-like"/>
    <property type="match status" value="1"/>
</dbReference>
<feature type="domain" description="STAS" evidence="8">
    <location>
        <begin position="523"/>
        <end position="633"/>
    </location>
</feature>
<feature type="transmembrane region" description="Helical" evidence="6">
    <location>
        <begin position="112"/>
        <end position="137"/>
    </location>
</feature>
<keyword evidence="2 6" id="KW-0812">Transmembrane</keyword>
<evidence type="ECO:0000256" key="2">
    <source>
        <dbReference type="ARBA" id="ARBA00022692"/>
    </source>
</evidence>
<dbReference type="PROSITE" id="PS50042">
    <property type="entry name" value="CNMP_BINDING_3"/>
    <property type="match status" value="1"/>
</dbReference>
<evidence type="ECO:0000256" key="3">
    <source>
        <dbReference type="ARBA" id="ARBA00022989"/>
    </source>
</evidence>
<proteinExistence type="predicted"/>
<evidence type="ECO:0000256" key="6">
    <source>
        <dbReference type="SAM" id="Phobius"/>
    </source>
</evidence>
<evidence type="ECO:0008006" key="11">
    <source>
        <dbReference type="Google" id="ProtNLM"/>
    </source>
</evidence>
<dbReference type="Gene3D" id="2.60.120.10">
    <property type="entry name" value="Jelly Rolls"/>
    <property type="match status" value="1"/>
</dbReference>
<evidence type="ECO:0000313" key="10">
    <source>
        <dbReference type="Proteomes" id="UP000038010"/>
    </source>
</evidence>
<dbReference type="Gene3D" id="3.30.750.24">
    <property type="entry name" value="STAS domain"/>
    <property type="match status" value="1"/>
</dbReference>
<gene>
    <name evidence="9" type="ORF">AB675_6178</name>
</gene>
<dbReference type="SMART" id="SM00100">
    <property type="entry name" value="cNMP"/>
    <property type="match status" value="1"/>
</dbReference>